<keyword evidence="6 10" id="KW-0067">ATP-binding</keyword>
<protein>
    <recommendedName>
        <fullName evidence="10">Histidine--tRNA ligase</fullName>
        <ecNumber evidence="10">6.1.1.21</ecNumber>
    </recommendedName>
    <alternativeName>
        <fullName evidence="10">Histidyl-tRNA synthetase</fullName>
        <shortName evidence="10">HisRS</shortName>
    </alternativeName>
</protein>
<evidence type="ECO:0000313" key="12">
    <source>
        <dbReference type="EMBL" id="MFD2265501.1"/>
    </source>
</evidence>
<evidence type="ECO:0000256" key="3">
    <source>
        <dbReference type="ARBA" id="ARBA00022490"/>
    </source>
</evidence>
<gene>
    <name evidence="10 12" type="primary">hisS</name>
    <name evidence="12" type="ORF">ACFSM5_21545</name>
</gene>
<dbReference type="Gene3D" id="3.30.930.10">
    <property type="entry name" value="Bira Bifunctional Protein, Domain 2"/>
    <property type="match status" value="1"/>
</dbReference>
<dbReference type="NCBIfam" id="TIGR00442">
    <property type="entry name" value="hisS"/>
    <property type="match status" value="1"/>
</dbReference>
<dbReference type="InterPro" id="IPR036621">
    <property type="entry name" value="Anticodon-bd_dom_sf"/>
</dbReference>
<dbReference type="RefSeq" id="WP_379878908.1">
    <property type="nucleotide sequence ID" value="NZ_JBHUIP010000016.1"/>
</dbReference>
<feature type="domain" description="Aminoacyl-transfer RNA synthetases class-II family profile" evidence="11">
    <location>
        <begin position="1"/>
        <end position="329"/>
    </location>
</feature>
<dbReference type="InterPro" id="IPR015807">
    <property type="entry name" value="His-tRNA-ligase"/>
</dbReference>
<keyword evidence="3 10" id="KW-0963">Cytoplasm</keyword>
<dbReference type="CDD" id="cd00859">
    <property type="entry name" value="HisRS_anticodon"/>
    <property type="match status" value="1"/>
</dbReference>
<evidence type="ECO:0000256" key="8">
    <source>
        <dbReference type="ARBA" id="ARBA00023146"/>
    </source>
</evidence>
<reference evidence="13" key="1">
    <citation type="journal article" date="2019" name="Int. J. Syst. Evol. Microbiol.">
        <title>The Global Catalogue of Microorganisms (GCM) 10K type strain sequencing project: providing services to taxonomists for standard genome sequencing and annotation.</title>
        <authorList>
            <consortium name="The Broad Institute Genomics Platform"/>
            <consortium name="The Broad Institute Genome Sequencing Center for Infectious Disease"/>
            <person name="Wu L."/>
            <person name="Ma J."/>
        </authorList>
    </citation>
    <scope>NUCLEOTIDE SEQUENCE [LARGE SCALE GENOMIC DNA]</scope>
    <source>
        <strain evidence="13">CGMCC 1.19062</strain>
    </source>
</reference>
<dbReference type="InterPro" id="IPR045864">
    <property type="entry name" value="aa-tRNA-synth_II/BPL/LPL"/>
</dbReference>
<accession>A0ABW5DZX4</accession>
<comment type="similarity">
    <text evidence="1 10">Belongs to the class-II aminoacyl-tRNA synthetase family.</text>
</comment>
<dbReference type="EMBL" id="JBHUIP010000016">
    <property type="protein sequence ID" value="MFD2265501.1"/>
    <property type="molecule type" value="Genomic_DNA"/>
</dbReference>
<dbReference type="InterPro" id="IPR033656">
    <property type="entry name" value="HisRS_anticodon"/>
</dbReference>
<dbReference type="PROSITE" id="PS50862">
    <property type="entry name" value="AA_TRNA_LIGASE_II"/>
    <property type="match status" value="1"/>
</dbReference>
<keyword evidence="7 10" id="KW-0648">Protein biosynthesis</keyword>
<evidence type="ECO:0000256" key="2">
    <source>
        <dbReference type="ARBA" id="ARBA00011738"/>
    </source>
</evidence>
<evidence type="ECO:0000313" key="13">
    <source>
        <dbReference type="Proteomes" id="UP001597295"/>
    </source>
</evidence>
<name>A0ABW5DZX4_9PROT</name>
<keyword evidence="13" id="KW-1185">Reference proteome</keyword>
<comment type="caution">
    <text evidence="12">The sequence shown here is derived from an EMBL/GenBank/DDBJ whole genome shotgun (WGS) entry which is preliminary data.</text>
</comment>
<dbReference type="SUPFAM" id="SSF55681">
    <property type="entry name" value="Class II aaRS and biotin synthetases"/>
    <property type="match status" value="1"/>
</dbReference>
<comment type="subcellular location">
    <subcellularLocation>
        <location evidence="10">Cytoplasm</location>
    </subcellularLocation>
</comment>
<dbReference type="Proteomes" id="UP001597295">
    <property type="component" value="Unassembled WGS sequence"/>
</dbReference>
<proteinExistence type="inferred from homology"/>
<dbReference type="HAMAP" id="MF_00127">
    <property type="entry name" value="His_tRNA_synth"/>
    <property type="match status" value="1"/>
</dbReference>
<dbReference type="PANTHER" id="PTHR43707:SF1">
    <property type="entry name" value="HISTIDINE--TRNA LIGASE, MITOCHONDRIAL-RELATED"/>
    <property type="match status" value="1"/>
</dbReference>
<comment type="subunit">
    <text evidence="2 10">Homodimer.</text>
</comment>
<dbReference type="Gene3D" id="3.40.50.800">
    <property type="entry name" value="Anticodon-binding domain"/>
    <property type="match status" value="1"/>
</dbReference>
<keyword evidence="8 10" id="KW-0030">Aminoacyl-tRNA synthetase</keyword>
<dbReference type="CDD" id="cd00773">
    <property type="entry name" value="HisRS-like_core"/>
    <property type="match status" value="1"/>
</dbReference>
<sequence>MAQLQPVRGTHDLLPEDERRHRAVIDTARQTAGRYGFERVETPIFEFTEVFTRTVGETSDIVTKEMYVFEDRGGESIALRPEGTAGVARAVISNGLAQNLPLKMFYNGPMFRYERPQKGRQRQFHQIGMELIGPTTPLADVEVISCGADILDNLGILSRVQLELNTLGDIASRNAYRAALVEYFSAFRDKLSEDSKLRLEKNPLRILDSKDEGDRVFVKDAPTFEQYLSNEAKDFFGGVTRGLDTIGIPYTLAPRLVRGLDYYTHTCFEFVTTELGAQGTVMAGGRYDGLIRDMGGPDIAGVGWAAGIERLSMMLGFEPEVARPLVLVPLGEAAETEALKLAHQLRKAGHTVDVGFSGNLKKRLMRANKLKATKAIILGEDELAKGVAAVRDLDSGEQAEVALTDLLRHLG</sequence>
<dbReference type="SUPFAM" id="SSF52954">
    <property type="entry name" value="Class II aaRS ABD-related"/>
    <property type="match status" value="1"/>
</dbReference>
<evidence type="ECO:0000256" key="4">
    <source>
        <dbReference type="ARBA" id="ARBA00022598"/>
    </source>
</evidence>
<organism evidence="12 13">
    <name type="scientific">Lacibacterium aquatile</name>
    <dbReference type="NCBI Taxonomy" id="1168082"/>
    <lineage>
        <taxon>Bacteria</taxon>
        <taxon>Pseudomonadati</taxon>
        <taxon>Pseudomonadota</taxon>
        <taxon>Alphaproteobacteria</taxon>
        <taxon>Rhodospirillales</taxon>
        <taxon>Rhodospirillaceae</taxon>
    </lineage>
</organism>
<comment type="catalytic activity">
    <reaction evidence="9 10">
        <text>tRNA(His) + L-histidine + ATP = L-histidyl-tRNA(His) + AMP + diphosphate + H(+)</text>
        <dbReference type="Rhea" id="RHEA:17313"/>
        <dbReference type="Rhea" id="RHEA-COMP:9665"/>
        <dbReference type="Rhea" id="RHEA-COMP:9689"/>
        <dbReference type="ChEBI" id="CHEBI:15378"/>
        <dbReference type="ChEBI" id="CHEBI:30616"/>
        <dbReference type="ChEBI" id="CHEBI:33019"/>
        <dbReference type="ChEBI" id="CHEBI:57595"/>
        <dbReference type="ChEBI" id="CHEBI:78442"/>
        <dbReference type="ChEBI" id="CHEBI:78527"/>
        <dbReference type="ChEBI" id="CHEBI:456215"/>
        <dbReference type="EC" id="6.1.1.21"/>
    </reaction>
</comment>
<evidence type="ECO:0000256" key="1">
    <source>
        <dbReference type="ARBA" id="ARBA00008226"/>
    </source>
</evidence>
<keyword evidence="4 10" id="KW-0436">Ligase</keyword>
<evidence type="ECO:0000256" key="6">
    <source>
        <dbReference type="ARBA" id="ARBA00022840"/>
    </source>
</evidence>
<dbReference type="PIRSF" id="PIRSF001549">
    <property type="entry name" value="His-tRNA_synth"/>
    <property type="match status" value="1"/>
</dbReference>
<dbReference type="InterPro" id="IPR004516">
    <property type="entry name" value="HisRS/HisZ"/>
</dbReference>
<dbReference type="InterPro" id="IPR041715">
    <property type="entry name" value="HisRS-like_core"/>
</dbReference>
<evidence type="ECO:0000256" key="10">
    <source>
        <dbReference type="HAMAP-Rule" id="MF_00127"/>
    </source>
</evidence>
<evidence type="ECO:0000259" key="11">
    <source>
        <dbReference type="PROSITE" id="PS50862"/>
    </source>
</evidence>
<dbReference type="Pfam" id="PF13393">
    <property type="entry name" value="tRNA-synt_His"/>
    <property type="match status" value="1"/>
</dbReference>
<dbReference type="GO" id="GO:0004821">
    <property type="term" value="F:histidine-tRNA ligase activity"/>
    <property type="evidence" value="ECO:0007669"/>
    <property type="project" value="UniProtKB-EC"/>
</dbReference>
<dbReference type="PANTHER" id="PTHR43707">
    <property type="entry name" value="HISTIDYL-TRNA SYNTHETASE"/>
    <property type="match status" value="1"/>
</dbReference>
<evidence type="ECO:0000256" key="5">
    <source>
        <dbReference type="ARBA" id="ARBA00022741"/>
    </source>
</evidence>
<dbReference type="EC" id="6.1.1.21" evidence="10"/>
<dbReference type="Pfam" id="PF03129">
    <property type="entry name" value="HGTP_anticodon"/>
    <property type="match status" value="1"/>
</dbReference>
<evidence type="ECO:0000256" key="7">
    <source>
        <dbReference type="ARBA" id="ARBA00022917"/>
    </source>
</evidence>
<dbReference type="InterPro" id="IPR004154">
    <property type="entry name" value="Anticodon-bd"/>
</dbReference>
<keyword evidence="5 10" id="KW-0547">Nucleotide-binding</keyword>
<evidence type="ECO:0000256" key="9">
    <source>
        <dbReference type="ARBA" id="ARBA00047639"/>
    </source>
</evidence>
<dbReference type="InterPro" id="IPR006195">
    <property type="entry name" value="aa-tRNA-synth_II"/>
</dbReference>